<dbReference type="RefSeq" id="WP_026801035.1">
    <property type="nucleotide sequence ID" value="NZ_AULI01000012.1"/>
</dbReference>
<organism evidence="2 3">
    <name type="scientific">Pontibacillus halophilus JSM 076056 = DSM 19796</name>
    <dbReference type="NCBI Taxonomy" id="1385510"/>
    <lineage>
        <taxon>Bacteria</taxon>
        <taxon>Bacillati</taxon>
        <taxon>Bacillota</taxon>
        <taxon>Bacilli</taxon>
        <taxon>Bacillales</taxon>
        <taxon>Bacillaceae</taxon>
        <taxon>Pontibacillus</taxon>
    </lineage>
</organism>
<sequence length="124" mass="14516">MRKRLRSTNEQGFIFPILLFLFTFFLAAITYGITSYYTMMDWVENEAKLVRMNTLYQMGRASFREDAYHQQAGSQGVIVYEFPYGTVTATFETNEEDGESVDYYIEEQAGGKRHRSNLYKIVLE</sequence>
<dbReference type="STRING" id="1385510.GCA_000425205_02734"/>
<evidence type="ECO:0000313" key="2">
    <source>
        <dbReference type="EMBL" id="KGX90955.1"/>
    </source>
</evidence>
<dbReference type="EMBL" id="AVPE01000012">
    <property type="protein sequence ID" value="KGX90955.1"/>
    <property type="molecule type" value="Genomic_DNA"/>
</dbReference>
<keyword evidence="1" id="KW-1133">Transmembrane helix</keyword>
<evidence type="ECO:0000313" key="3">
    <source>
        <dbReference type="Proteomes" id="UP000030528"/>
    </source>
</evidence>
<dbReference type="OrthoDB" id="2973795at2"/>
<reference evidence="2 3" key="1">
    <citation type="submission" date="2013-08" db="EMBL/GenBank/DDBJ databases">
        <authorList>
            <person name="Huang J."/>
            <person name="Wang G."/>
        </authorList>
    </citation>
    <scope>NUCLEOTIDE SEQUENCE [LARGE SCALE GENOMIC DNA]</scope>
    <source>
        <strain evidence="2 3">JSM 076056</strain>
    </source>
</reference>
<dbReference type="AlphaFoldDB" id="A0A0A5GIJ5"/>
<feature type="transmembrane region" description="Helical" evidence="1">
    <location>
        <begin position="12"/>
        <end position="33"/>
    </location>
</feature>
<keyword evidence="3" id="KW-1185">Reference proteome</keyword>
<proteinExistence type="predicted"/>
<evidence type="ECO:0000256" key="1">
    <source>
        <dbReference type="SAM" id="Phobius"/>
    </source>
</evidence>
<keyword evidence="1" id="KW-0812">Transmembrane</keyword>
<accession>A0A0A5GIJ5</accession>
<dbReference type="Proteomes" id="UP000030528">
    <property type="component" value="Unassembled WGS sequence"/>
</dbReference>
<comment type="caution">
    <text evidence="2">The sequence shown here is derived from an EMBL/GenBank/DDBJ whole genome shotgun (WGS) entry which is preliminary data.</text>
</comment>
<keyword evidence="1" id="KW-0472">Membrane</keyword>
<name>A0A0A5GIJ5_9BACI</name>
<protein>
    <submittedName>
        <fullName evidence="2">Uncharacterized protein</fullName>
    </submittedName>
</protein>
<gene>
    <name evidence="2" type="ORF">N781_05765</name>
</gene>